<evidence type="ECO:0000313" key="1">
    <source>
        <dbReference type="EMBL" id="CEL93603.1"/>
    </source>
</evidence>
<proteinExistence type="predicted"/>
<sequence length="447" mass="48739">MACHQGRAPSYTTFADGEFGVWDASDLDGVFMTAGTDNYASTVAVTKLFFDGIAEGNFKPTGAHVLFPSIIWAEMKDQFNLDRVEGTLPLTVAGSGGSPVAKISPRLSWVPSCVLVQEVKSKLLSGQLLSGEVAVQDKGHLDKVHQIVIPHGWASHELARNVLHCLHSPRFKDGEVAPLTPIRELSKYPKSMQKSIGAACAGTPSAALAGGQDGKDVRTMAGIEMARGDNIDAIMREQLDLGEEERQLARVLGTIDLLDKAIHGMHDVAVFSVCESQRRIEEAVVAAAVAGLSPTDAISPVQLAEELSRPSAFVSTDDESSSILIAFQRVVQWSSLKGAEEKVCALAYWLPAMFERYRARKDVTEVFKIDHPFLSVLMADERLKSRRSCTPKRPLDTWPAAPPRKRTTKRATALFVLFLSSGCAALDLKPLFFIRKGMMEAYQEKGE</sequence>
<accession>A0A0G4EE19</accession>
<keyword evidence="2" id="KW-1185">Reference proteome</keyword>
<dbReference type="InParanoid" id="A0A0G4EE19"/>
<protein>
    <submittedName>
        <fullName evidence="1">Uncharacterized protein</fullName>
    </submittedName>
</protein>
<evidence type="ECO:0000313" key="2">
    <source>
        <dbReference type="Proteomes" id="UP000041254"/>
    </source>
</evidence>
<reference evidence="1 2" key="1">
    <citation type="submission" date="2014-11" db="EMBL/GenBank/DDBJ databases">
        <authorList>
            <person name="Zhu J."/>
            <person name="Qi W."/>
            <person name="Song R."/>
        </authorList>
    </citation>
    <scope>NUCLEOTIDE SEQUENCE [LARGE SCALE GENOMIC DNA]</scope>
</reference>
<gene>
    <name evidence="1" type="ORF">Vbra_11311</name>
</gene>
<dbReference type="AlphaFoldDB" id="A0A0G4EE19"/>
<dbReference type="VEuPathDB" id="CryptoDB:Vbra_11311"/>
<organism evidence="1 2">
    <name type="scientific">Vitrella brassicaformis (strain CCMP3155)</name>
    <dbReference type="NCBI Taxonomy" id="1169540"/>
    <lineage>
        <taxon>Eukaryota</taxon>
        <taxon>Sar</taxon>
        <taxon>Alveolata</taxon>
        <taxon>Colpodellida</taxon>
        <taxon>Vitrellaceae</taxon>
        <taxon>Vitrella</taxon>
    </lineage>
</organism>
<dbReference type="EMBL" id="CDMY01000179">
    <property type="protein sequence ID" value="CEL93603.1"/>
    <property type="molecule type" value="Genomic_DNA"/>
</dbReference>
<name>A0A0G4EE19_VITBC</name>
<dbReference type="Proteomes" id="UP000041254">
    <property type="component" value="Unassembled WGS sequence"/>
</dbReference>